<evidence type="ECO:0000313" key="13">
    <source>
        <dbReference type="Proteomes" id="UP000000442"/>
    </source>
</evidence>
<comment type="caution">
    <text evidence="7">Lacks conserved residue(s) required for the propagation of feature annotation.</text>
</comment>
<dbReference type="GO" id="GO:0005737">
    <property type="term" value="C:cytoplasm"/>
    <property type="evidence" value="ECO:0007669"/>
    <property type="project" value="UniProtKB-SubCell"/>
</dbReference>
<dbReference type="KEGG" id="dat:HRM2_12660"/>
<feature type="binding site" evidence="7">
    <location>
        <position position="478"/>
    </location>
    <ligand>
        <name>meso-2,6-diaminopimelate</name>
        <dbReference type="ChEBI" id="CHEBI:57791"/>
    </ligand>
</feature>
<comment type="function">
    <text evidence="7">Catalyzes the addition of meso-diaminopimelic acid to the nucleotide precursor UDP-N-acetylmuramoyl-L-alanyl-D-glutamate (UMAG) in the biosynthesis of bacterial cell-wall peptidoglycan.</text>
</comment>
<dbReference type="InterPro" id="IPR036565">
    <property type="entry name" value="Mur-like_cat_sf"/>
</dbReference>
<evidence type="ECO:0000259" key="11">
    <source>
        <dbReference type="Pfam" id="PF08245"/>
    </source>
</evidence>
<dbReference type="GO" id="GO:0008765">
    <property type="term" value="F:UDP-N-acetylmuramoylalanyl-D-glutamate-2,6-diaminopimelate ligase activity"/>
    <property type="evidence" value="ECO:0007669"/>
    <property type="project" value="UniProtKB-UniRule"/>
</dbReference>
<keyword evidence="7" id="KW-0460">Magnesium</keyword>
<keyword evidence="3 7" id="KW-0133">Cell shape</keyword>
<feature type="binding site" evidence="7">
    <location>
        <position position="192"/>
    </location>
    <ligand>
        <name>UDP-N-acetyl-alpha-D-muramoyl-L-alanyl-D-glutamate</name>
        <dbReference type="ChEBI" id="CHEBI:83900"/>
    </ligand>
</feature>
<dbReference type="EMBL" id="CP001087">
    <property type="protein sequence ID" value="ACN14378.1"/>
    <property type="molecule type" value="Genomic_DNA"/>
</dbReference>
<dbReference type="EC" id="6.3.2.13" evidence="7"/>
<dbReference type="InterPro" id="IPR035911">
    <property type="entry name" value="MurE/MurF_N"/>
</dbReference>
<dbReference type="PANTHER" id="PTHR23135">
    <property type="entry name" value="MUR LIGASE FAMILY MEMBER"/>
    <property type="match status" value="1"/>
</dbReference>
<dbReference type="NCBIfam" id="NF001124">
    <property type="entry name" value="PRK00139.1-2"/>
    <property type="match status" value="1"/>
</dbReference>
<dbReference type="OrthoDB" id="9800958at2"/>
<reference evidence="12 13" key="1">
    <citation type="journal article" date="2009" name="Environ. Microbiol.">
        <title>Genome sequence of Desulfobacterium autotrophicum HRM2, a marine sulfate reducer oxidizing organic carbon completely to carbon dioxide.</title>
        <authorList>
            <person name="Strittmatter A.W."/>
            <person name="Liesegang H."/>
            <person name="Rabus R."/>
            <person name="Decker I."/>
            <person name="Amann J."/>
            <person name="Andres S."/>
            <person name="Henne A."/>
            <person name="Fricke W.F."/>
            <person name="Martinez-Arias R."/>
            <person name="Bartels D."/>
            <person name="Goesmann A."/>
            <person name="Krause L."/>
            <person name="Puehler A."/>
            <person name="Klenk H.P."/>
            <person name="Richter M."/>
            <person name="Schuler M."/>
            <person name="Gloeckner F.O."/>
            <person name="Meyerdierks A."/>
            <person name="Gottschalk G."/>
            <person name="Amann R."/>
        </authorList>
    </citation>
    <scope>NUCLEOTIDE SEQUENCE [LARGE SCALE GENOMIC DNA]</scope>
    <source>
        <strain evidence="13">ATCC 43914 / DSM 3382 / HRM2</strain>
    </source>
</reference>
<dbReference type="Gene3D" id="3.90.190.20">
    <property type="entry name" value="Mur ligase, C-terminal domain"/>
    <property type="match status" value="1"/>
</dbReference>
<evidence type="ECO:0000313" key="12">
    <source>
        <dbReference type="EMBL" id="ACN14378.1"/>
    </source>
</evidence>
<feature type="domain" description="Mur ligase central" evidence="11">
    <location>
        <begin position="113"/>
        <end position="319"/>
    </location>
</feature>
<keyword evidence="13" id="KW-1185">Reference proteome</keyword>
<dbReference type="GO" id="GO:0000287">
    <property type="term" value="F:magnesium ion binding"/>
    <property type="evidence" value="ECO:0007669"/>
    <property type="project" value="UniProtKB-UniRule"/>
</dbReference>
<dbReference type="Pfam" id="PF08245">
    <property type="entry name" value="Mur_ligase_M"/>
    <property type="match status" value="1"/>
</dbReference>
<dbReference type="InterPro" id="IPR005761">
    <property type="entry name" value="UDP-N-AcMur-Glu-dNH2Pim_ligase"/>
</dbReference>
<comment type="catalytic activity">
    <reaction evidence="7">
        <text>UDP-N-acetyl-alpha-D-muramoyl-L-alanyl-D-glutamate + meso-2,6-diaminopimelate + ATP = UDP-N-acetyl-alpha-D-muramoyl-L-alanyl-gamma-D-glutamyl-meso-2,6-diaminopimelate + ADP + phosphate + H(+)</text>
        <dbReference type="Rhea" id="RHEA:23676"/>
        <dbReference type="ChEBI" id="CHEBI:15378"/>
        <dbReference type="ChEBI" id="CHEBI:30616"/>
        <dbReference type="ChEBI" id="CHEBI:43474"/>
        <dbReference type="ChEBI" id="CHEBI:57791"/>
        <dbReference type="ChEBI" id="CHEBI:83900"/>
        <dbReference type="ChEBI" id="CHEBI:83905"/>
        <dbReference type="ChEBI" id="CHEBI:456216"/>
        <dbReference type="EC" id="6.3.2.13"/>
    </reaction>
</comment>
<evidence type="ECO:0000256" key="5">
    <source>
        <dbReference type="ARBA" id="ARBA00023306"/>
    </source>
</evidence>
<dbReference type="eggNOG" id="COG0769">
    <property type="taxonomic scope" value="Bacteria"/>
</dbReference>
<comment type="subcellular location">
    <subcellularLocation>
        <location evidence="7 8">Cytoplasm</location>
    </subcellularLocation>
</comment>
<keyword evidence="4 7" id="KW-0573">Peptidoglycan synthesis</keyword>
<feature type="short sequence motif" description="Meso-diaminopimelate recognition motif" evidence="7">
    <location>
        <begin position="414"/>
        <end position="417"/>
    </location>
</feature>
<protein>
    <recommendedName>
        <fullName evidence="7">UDP-N-acetylmuramoyl-L-alanyl-D-glutamate--2,6-diaminopimelate ligase</fullName>
        <ecNumber evidence="7">6.3.2.13</ecNumber>
    </recommendedName>
    <alternativeName>
        <fullName evidence="7">Meso-A2pm-adding enzyme</fullName>
    </alternativeName>
    <alternativeName>
        <fullName evidence="7">Meso-diaminopimelate-adding enzyme</fullName>
    </alternativeName>
    <alternativeName>
        <fullName evidence="7">UDP-MurNAc-L-Ala-D-Glu:meso-diaminopimelate ligase</fullName>
    </alternativeName>
    <alternativeName>
        <fullName evidence="7">UDP-MurNAc-tripeptide synthetase</fullName>
    </alternativeName>
    <alternativeName>
        <fullName evidence="7">UDP-N-acetylmuramyl-tripeptide synthetase</fullName>
    </alternativeName>
</protein>
<dbReference type="Gene3D" id="3.40.1190.10">
    <property type="entry name" value="Mur-like, catalytic domain"/>
    <property type="match status" value="1"/>
</dbReference>
<feature type="binding site" evidence="7">
    <location>
        <position position="184"/>
    </location>
    <ligand>
        <name>UDP-N-acetyl-alpha-D-muramoyl-L-alanyl-D-glutamate</name>
        <dbReference type="ChEBI" id="CHEBI:83900"/>
    </ligand>
</feature>
<evidence type="ECO:0000256" key="1">
    <source>
        <dbReference type="ARBA" id="ARBA00005898"/>
    </source>
</evidence>
<dbReference type="GO" id="GO:0008360">
    <property type="term" value="P:regulation of cell shape"/>
    <property type="evidence" value="ECO:0007669"/>
    <property type="project" value="UniProtKB-KW"/>
</dbReference>
<comment type="PTM">
    <text evidence="7">Carboxylation is probably crucial for Mg(2+) binding and, consequently, for the gamma-phosphate positioning of ATP.</text>
</comment>
<evidence type="ECO:0000259" key="10">
    <source>
        <dbReference type="Pfam" id="PF02875"/>
    </source>
</evidence>
<keyword evidence="7 12" id="KW-0436">Ligase</keyword>
<comment type="cofactor">
    <cofactor evidence="7">
        <name>Mg(2+)</name>
        <dbReference type="ChEBI" id="CHEBI:18420"/>
    </cofactor>
</comment>
<keyword evidence="2 7" id="KW-0132">Cell division</keyword>
<feature type="binding site" evidence="7">
    <location>
        <begin position="414"/>
        <end position="417"/>
    </location>
    <ligand>
        <name>meso-2,6-diaminopimelate</name>
        <dbReference type="ChEBI" id="CHEBI:57791"/>
    </ligand>
</feature>
<feature type="modified residue" description="N6-carboxylysine" evidence="7">
    <location>
        <position position="224"/>
    </location>
</feature>
<dbReference type="SUPFAM" id="SSF53244">
    <property type="entry name" value="MurD-like peptide ligases, peptide-binding domain"/>
    <property type="match status" value="1"/>
</dbReference>
<dbReference type="GO" id="GO:0051301">
    <property type="term" value="P:cell division"/>
    <property type="evidence" value="ECO:0007669"/>
    <property type="project" value="UniProtKB-KW"/>
</dbReference>
<dbReference type="SUPFAM" id="SSF63418">
    <property type="entry name" value="MurE/MurF N-terminal domain"/>
    <property type="match status" value="1"/>
</dbReference>
<comment type="pathway">
    <text evidence="7 8">Cell wall biogenesis; peptidoglycan biosynthesis.</text>
</comment>
<dbReference type="AlphaFoldDB" id="C0Q8N8"/>
<gene>
    <name evidence="7 12" type="primary">murE</name>
    <name evidence="12" type="ordered locus">HRM2_12660</name>
</gene>
<evidence type="ECO:0000256" key="2">
    <source>
        <dbReference type="ARBA" id="ARBA00022618"/>
    </source>
</evidence>
<dbReference type="Gene3D" id="3.40.1390.10">
    <property type="entry name" value="MurE/MurF, N-terminal domain"/>
    <property type="match status" value="1"/>
</dbReference>
<comment type="similarity">
    <text evidence="1 7">Belongs to the MurCDEF family. MurE subfamily.</text>
</comment>
<proteinExistence type="inferred from homology"/>
<feature type="domain" description="Mur ligase C-terminal" evidence="10">
    <location>
        <begin position="341"/>
        <end position="480"/>
    </location>
</feature>
<dbReference type="NCBIfam" id="NF001126">
    <property type="entry name" value="PRK00139.1-4"/>
    <property type="match status" value="1"/>
</dbReference>
<dbReference type="Pfam" id="PF02875">
    <property type="entry name" value="Mur_ligase_C"/>
    <property type="match status" value="1"/>
</dbReference>
<name>C0Q8N8_DESAH</name>
<dbReference type="SUPFAM" id="SSF53623">
    <property type="entry name" value="MurD-like peptide ligases, catalytic domain"/>
    <property type="match status" value="1"/>
</dbReference>
<dbReference type="GO" id="GO:0009252">
    <property type="term" value="P:peptidoglycan biosynthetic process"/>
    <property type="evidence" value="ECO:0007669"/>
    <property type="project" value="UniProtKB-UniRule"/>
</dbReference>
<dbReference type="Pfam" id="PF01225">
    <property type="entry name" value="Mur_ligase"/>
    <property type="match status" value="1"/>
</dbReference>
<dbReference type="PANTHER" id="PTHR23135:SF4">
    <property type="entry name" value="UDP-N-ACETYLMURAMOYL-L-ALANYL-D-GLUTAMATE--2,6-DIAMINOPIMELATE LIGASE MURE HOMOLOG, CHLOROPLASTIC"/>
    <property type="match status" value="1"/>
</dbReference>
<evidence type="ECO:0000256" key="3">
    <source>
        <dbReference type="ARBA" id="ARBA00022960"/>
    </source>
</evidence>
<evidence type="ECO:0000256" key="8">
    <source>
        <dbReference type="RuleBase" id="RU004135"/>
    </source>
</evidence>
<feature type="binding site" evidence="7">
    <location>
        <position position="37"/>
    </location>
    <ligand>
        <name>UDP-N-acetyl-alpha-D-muramoyl-L-alanyl-D-glutamate</name>
        <dbReference type="ChEBI" id="CHEBI:83900"/>
    </ligand>
</feature>
<keyword evidence="7" id="KW-0547">Nucleotide-binding</keyword>
<dbReference type="InterPro" id="IPR000713">
    <property type="entry name" value="Mur_ligase_N"/>
</dbReference>
<keyword evidence="7" id="KW-0067">ATP-binding</keyword>
<dbReference type="GO" id="GO:0005524">
    <property type="term" value="F:ATP binding"/>
    <property type="evidence" value="ECO:0007669"/>
    <property type="project" value="UniProtKB-UniRule"/>
</dbReference>
<dbReference type="InterPro" id="IPR036615">
    <property type="entry name" value="Mur_ligase_C_dom_sf"/>
</dbReference>
<keyword evidence="7" id="KW-0963">Cytoplasm</keyword>
<dbReference type="HOGENOM" id="CLU_022291_4_1_7"/>
<dbReference type="UniPathway" id="UPA00219"/>
<sequence>MKLSYLLKECTPLWRRSLDPASDPGSDPEITSIHNDSRDVKPGGLFIAVRGFKIDGHDYVEDALERGAAAVVVQQRVPGKQRMVEVADTRKAMASIAARFYDNPSESMCLVGITGTNGKTTTSFILESIFAQAGHCVGVIGTVNFRYRGKLFNNPVTTPESIDLQRILAQMKAAQVSHVVMEVSSHSIDLHRVRNCRFDAGVFTNLTQDHLDYHRTMGRYFACKRRFFTRILPSGPKALTAMAVINLDDEKGQALRDAAATKVVTTGRDSRADVCALDLAETITGTTGILKIDGAPYPFSSALVGAFNVENILSAAGAAHAIGIDPQVIVRGIEGCKGVPGRLERVEPDNGRHVFVDYAHTPDALMSILETLKAQAPKRIITVVGCGGDRDRSKRPIMGQIAATLSDVAIITSDNPRSEDPHGIIQEILKGIDTALCPELKPDQLKTGNGFFVEPDRRKALELAVAASTPGDILVAAGKGHETYQILKGGTIHFDDREILSSALAGVQGLGETL</sequence>
<dbReference type="HAMAP" id="MF_00208">
    <property type="entry name" value="MurE"/>
    <property type="match status" value="1"/>
</dbReference>
<dbReference type="InterPro" id="IPR013221">
    <property type="entry name" value="Mur_ligase_cen"/>
</dbReference>
<organism evidence="12 13">
    <name type="scientific">Desulforapulum autotrophicum (strain ATCC 43914 / DSM 3382 / VKM B-1955 / HRM2)</name>
    <name type="common">Desulfobacterium autotrophicum</name>
    <dbReference type="NCBI Taxonomy" id="177437"/>
    <lineage>
        <taxon>Bacteria</taxon>
        <taxon>Pseudomonadati</taxon>
        <taxon>Thermodesulfobacteriota</taxon>
        <taxon>Desulfobacteria</taxon>
        <taxon>Desulfobacterales</taxon>
        <taxon>Desulfobacteraceae</taxon>
        <taxon>Desulforapulum</taxon>
    </lineage>
</organism>
<dbReference type="NCBIfam" id="TIGR01085">
    <property type="entry name" value="murE"/>
    <property type="match status" value="1"/>
</dbReference>
<feature type="domain" description="Mur ligase N-terminal catalytic" evidence="9">
    <location>
        <begin position="29"/>
        <end position="101"/>
    </location>
</feature>
<feature type="binding site" evidence="7">
    <location>
        <begin position="157"/>
        <end position="158"/>
    </location>
    <ligand>
        <name>UDP-N-acetyl-alpha-D-muramoyl-L-alanyl-D-glutamate</name>
        <dbReference type="ChEBI" id="CHEBI:83900"/>
    </ligand>
</feature>
<feature type="binding site" evidence="7">
    <location>
        <begin position="115"/>
        <end position="121"/>
    </location>
    <ligand>
        <name>ATP</name>
        <dbReference type="ChEBI" id="CHEBI:30616"/>
    </ligand>
</feature>
<evidence type="ECO:0000256" key="4">
    <source>
        <dbReference type="ARBA" id="ARBA00022984"/>
    </source>
</evidence>
<feature type="binding site" evidence="7">
    <location>
        <position position="390"/>
    </location>
    <ligand>
        <name>meso-2,6-diaminopimelate</name>
        <dbReference type="ChEBI" id="CHEBI:57791"/>
    </ligand>
</feature>
<keyword evidence="6 7" id="KW-0961">Cell wall biogenesis/degradation</keyword>
<evidence type="ECO:0000256" key="6">
    <source>
        <dbReference type="ARBA" id="ARBA00023316"/>
    </source>
</evidence>
<dbReference type="STRING" id="177437.HRM2_12660"/>
<evidence type="ECO:0000259" key="9">
    <source>
        <dbReference type="Pfam" id="PF01225"/>
    </source>
</evidence>
<dbReference type="RefSeq" id="WP_015903165.1">
    <property type="nucleotide sequence ID" value="NC_012108.1"/>
</dbReference>
<keyword evidence="5 7" id="KW-0131">Cell cycle</keyword>
<dbReference type="GO" id="GO:0071555">
    <property type="term" value="P:cell wall organization"/>
    <property type="evidence" value="ECO:0007669"/>
    <property type="project" value="UniProtKB-KW"/>
</dbReference>
<feature type="binding site" evidence="7">
    <location>
        <position position="482"/>
    </location>
    <ligand>
        <name>meso-2,6-diaminopimelate</name>
        <dbReference type="ChEBI" id="CHEBI:57791"/>
    </ligand>
</feature>
<evidence type="ECO:0000256" key="7">
    <source>
        <dbReference type="HAMAP-Rule" id="MF_00208"/>
    </source>
</evidence>
<dbReference type="Proteomes" id="UP000000442">
    <property type="component" value="Chromosome"/>
</dbReference>
<accession>C0Q8N8</accession>
<dbReference type="InterPro" id="IPR004101">
    <property type="entry name" value="Mur_ligase_C"/>
</dbReference>